<organism evidence="1 2">
    <name type="scientific">Cryomorpha ignava</name>
    <dbReference type="NCBI Taxonomy" id="101383"/>
    <lineage>
        <taxon>Bacteria</taxon>
        <taxon>Pseudomonadati</taxon>
        <taxon>Bacteroidota</taxon>
        <taxon>Flavobacteriia</taxon>
        <taxon>Flavobacteriales</taxon>
        <taxon>Cryomorphaceae</taxon>
        <taxon>Cryomorpha</taxon>
    </lineage>
</organism>
<accession>A0A7K3WX64</accession>
<dbReference type="AlphaFoldDB" id="A0A7K3WX64"/>
<evidence type="ECO:0000313" key="1">
    <source>
        <dbReference type="EMBL" id="NEN25671.1"/>
    </source>
</evidence>
<name>A0A7K3WX64_9FLAO</name>
<keyword evidence="2" id="KW-1185">Reference proteome</keyword>
<reference evidence="1 2" key="1">
    <citation type="submission" date="2020-02" db="EMBL/GenBank/DDBJ databases">
        <title>Out from the shadows clarifying the taxonomy of the family Cryomorphaceae and related taxa by utilizing the GTDB taxonomic framework.</title>
        <authorList>
            <person name="Bowman J.P."/>
        </authorList>
    </citation>
    <scope>NUCLEOTIDE SEQUENCE [LARGE SCALE GENOMIC DNA]</scope>
    <source>
        <strain evidence="1 2">QSSC 1-22</strain>
    </source>
</reference>
<dbReference type="Proteomes" id="UP000486602">
    <property type="component" value="Unassembled WGS sequence"/>
</dbReference>
<sequence>MDYRFQVDFLEDAKEFLDALDEKSREKIFYNIWKSRSTSDKELFKKLHDEIWEFRTLYSKTHFRLLAFWDKEDKSDTLVIATHGVIKKTGKIAKRDIEKAERLRQEYFKNKRKKK</sequence>
<protein>
    <submittedName>
        <fullName evidence="1">Type II toxin-antitoxin system RelE/ParE family toxin</fullName>
    </submittedName>
</protein>
<proteinExistence type="predicted"/>
<dbReference type="EMBL" id="JAAGVY010000068">
    <property type="protein sequence ID" value="NEN25671.1"/>
    <property type="molecule type" value="Genomic_DNA"/>
</dbReference>
<evidence type="ECO:0000313" key="2">
    <source>
        <dbReference type="Proteomes" id="UP000486602"/>
    </source>
</evidence>
<gene>
    <name evidence="1" type="ORF">G3O08_19440</name>
</gene>
<dbReference type="Pfam" id="PF05973">
    <property type="entry name" value="Gp49"/>
    <property type="match status" value="1"/>
</dbReference>
<dbReference type="InterPro" id="IPR009241">
    <property type="entry name" value="HigB-like"/>
</dbReference>
<comment type="caution">
    <text evidence="1">The sequence shown here is derived from an EMBL/GenBank/DDBJ whole genome shotgun (WGS) entry which is preliminary data.</text>
</comment>
<dbReference type="RefSeq" id="WP_163287121.1">
    <property type="nucleotide sequence ID" value="NZ_JAAGVY010000068.1"/>
</dbReference>